<feature type="transmembrane region" description="Helical" evidence="1">
    <location>
        <begin position="12"/>
        <end position="33"/>
    </location>
</feature>
<sequence>MTQRRPTSRPSGVSLLETVIAIGVLAIVIPLALAAMGKAGDTGGTARAESRAPAIAEWCLMELEAARKGESPVLDEIEADQAFPSAGQVIALAFDREGELISDLNGAEYEDGINKLEGERIFYIATLSGRPEDTGVTITVKVEHPAVLPAERRDSVAFHTILP</sequence>
<keyword evidence="3" id="KW-1185">Reference proteome</keyword>
<evidence type="ECO:0008006" key="4">
    <source>
        <dbReference type="Google" id="ProtNLM"/>
    </source>
</evidence>
<keyword evidence="1" id="KW-0812">Transmembrane</keyword>
<dbReference type="EMBL" id="AP024702">
    <property type="protein sequence ID" value="BCX48510.1"/>
    <property type="molecule type" value="Genomic_DNA"/>
</dbReference>
<reference evidence="2 3" key="1">
    <citation type="submission" date="2021-06" db="EMBL/GenBank/DDBJ databases">
        <title>Complete genome of Haloferula helveola possessing various polysaccharide degrading enzymes.</title>
        <authorList>
            <person name="Takami H."/>
            <person name="Huang C."/>
            <person name="Hamasaki K."/>
        </authorList>
    </citation>
    <scope>NUCLEOTIDE SEQUENCE [LARGE SCALE GENOMIC DNA]</scope>
    <source>
        <strain evidence="2 3">CN-1</strain>
    </source>
</reference>
<organism evidence="2 3">
    <name type="scientific">Haloferula helveola</name>
    <dbReference type="NCBI Taxonomy" id="490095"/>
    <lineage>
        <taxon>Bacteria</taxon>
        <taxon>Pseudomonadati</taxon>
        <taxon>Verrucomicrobiota</taxon>
        <taxon>Verrucomicrobiia</taxon>
        <taxon>Verrucomicrobiales</taxon>
        <taxon>Verrucomicrobiaceae</taxon>
        <taxon>Haloferula</taxon>
    </lineage>
</organism>
<proteinExistence type="predicted"/>
<name>A0ABM7REJ1_9BACT</name>
<keyword evidence="1" id="KW-0472">Membrane</keyword>
<evidence type="ECO:0000313" key="3">
    <source>
        <dbReference type="Proteomes" id="UP001374893"/>
    </source>
</evidence>
<dbReference type="RefSeq" id="WP_338684783.1">
    <property type="nucleotide sequence ID" value="NZ_AP024702.1"/>
</dbReference>
<evidence type="ECO:0000256" key="1">
    <source>
        <dbReference type="SAM" id="Phobius"/>
    </source>
</evidence>
<accession>A0ABM7REJ1</accession>
<evidence type="ECO:0000313" key="2">
    <source>
        <dbReference type="EMBL" id="BCX48510.1"/>
    </source>
</evidence>
<dbReference type="Proteomes" id="UP001374893">
    <property type="component" value="Chromosome"/>
</dbReference>
<protein>
    <recommendedName>
        <fullName evidence="4">Prepilin-type N-terminal cleavage/methylation domain-containing protein</fullName>
    </recommendedName>
</protein>
<keyword evidence="1" id="KW-1133">Transmembrane helix</keyword>
<gene>
    <name evidence="2" type="ORF">HAHE_24180</name>
</gene>